<keyword evidence="3" id="KW-1185">Reference proteome</keyword>
<name>A0A401TMV9_CHIPU</name>
<dbReference type="GO" id="GO:0034162">
    <property type="term" value="P:toll-like receptor 9 signaling pathway"/>
    <property type="evidence" value="ECO:0007669"/>
    <property type="project" value="TreeGrafter"/>
</dbReference>
<accession>A0A401TMV9</accession>
<dbReference type="GO" id="GO:0002224">
    <property type="term" value="P:toll-like receptor signaling pathway"/>
    <property type="evidence" value="ECO:0007669"/>
    <property type="project" value="InterPro"/>
</dbReference>
<dbReference type="PANTHER" id="PTHR46744:SF1">
    <property type="entry name" value="PROTEIN UNC-93 HOMOLOG B1"/>
    <property type="match status" value="1"/>
</dbReference>
<reference evidence="2 3" key="1">
    <citation type="journal article" date="2018" name="Nat. Ecol. Evol.">
        <title>Shark genomes provide insights into elasmobranch evolution and the origin of vertebrates.</title>
        <authorList>
            <person name="Hara Y"/>
            <person name="Yamaguchi K"/>
            <person name="Onimaru K"/>
            <person name="Kadota M"/>
            <person name="Koyanagi M"/>
            <person name="Keeley SD"/>
            <person name="Tatsumi K"/>
            <person name="Tanaka K"/>
            <person name="Motone F"/>
            <person name="Kageyama Y"/>
            <person name="Nozu R"/>
            <person name="Adachi N"/>
            <person name="Nishimura O"/>
            <person name="Nakagawa R"/>
            <person name="Tanegashima C"/>
            <person name="Kiyatake I"/>
            <person name="Matsumoto R"/>
            <person name="Murakumo K"/>
            <person name="Nishida K"/>
            <person name="Terakita A"/>
            <person name="Kuratani S"/>
            <person name="Sato K"/>
            <person name="Hyodo S Kuraku.S."/>
        </authorList>
    </citation>
    <scope>NUCLEOTIDE SEQUENCE [LARGE SCALE GENOMIC DNA]</scope>
</reference>
<dbReference type="EMBL" id="BEZZ01126327">
    <property type="protein sequence ID" value="GCC43964.1"/>
    <property type="molecule type" value="Genomic_DNA"/>
</dbReference>
<dbReference type="GO" id="GO:0035325">
    <property type="term" value="F:Toll-like receptor binding"/>
    <property type="evidence" value="ECO:0007669"/>
    <property type="project" value="InterPro"/>
</dbReference>
<dbReference type="GO" id="GO:0034154">
    <property type="term" value="P:toll-like receptor 7 signaling pathway"/>
    <property type="evidence" value="ECO:0007669"/>
    <property type="project" value="TreeGrafter"/>
</dbReference>
<dbReference type="AlphaFoldDB" id="A0A401TMV9"/>
<protein>
    <submittedName>
        <fullName evidence="2">Uncharacterized protein</fullName>
    </submittedName>
</protein>
<proteinExistence type="predicted"/>
<dbReference type="PANTHER" id="PTHR46744">
    <property type="entry name" value="PROTEIN UNC-93 HOMOLOG B1"/>
    <property type="match status" value="1"/>
</dbReference>
<feature type="non-terminal residue" evidence="2">
    <location>
        <position position="1"/>
    </location>
</feature>
<evidence type="ECO:0000313" key="2">
    <source>
        <dbReference type="EMBL" id="GCC43964.1"/>
    </source>
</evidence>
<dbReference type="STRING" id="137246.A0A401TMV9"/>
<feature type="region of interest" description="Disordered" evidence="1">
    <location>
        <begin position="41"/>
        <end position="93"/>
    </location>
</feature>
<comment type="caution">
    <text evidence="2">The sequence shown here is derived from an EMBL/GenBank/DDBJ whole genome shotgun (WGS) entry which is preliminary data.</text>
</comment>
<dbReference type="GO" id="GO:0006886">
    <property type="term" value="P:intracellular protein transport"/>
    <property type="evidence" value="ECO:0007669"/>
    <property type="project" value="TreeGrafter"/>
</dbReference>
<dbReference type="GO" id="GO:0005768">
    <property type="term" value="C:endosome"/>
    <property type="evidence" value="ECO:0007669"/>
    <property type="project" value="TreeGrafter"/>
</dbReference>
<dbReference type="OrthoDB" id="10010517at2759"/>
<dbReference type="GO" id="GO:0005764">
    <property type="term" value="C:lysosome"/>
    <property type="evidence" value="ECO:0007669"/>
    <property type="project" value="TreeGrafter"/>
</dbReference>
<feature type="compositionally biased region" description="Acidic residues" evidence="1">
    <location>
        <begin position="50"/>
        <end position="60"/>
    </location>
</feature>
<gene>
    <name evidence="2" type="ORF">chiPu_0028226</name>
</gene>
<dbReference type="GO" id="GO:0034138">
    <property type="term" value="P:toll-like receptor 3 signaling pathway"/>
    <property type="evidence" value="ECO:0007669"/>
    <property type="project" value="TreeGrafter"/>
</dbReference>
<organism evidence="2 3">
    <name type="scientific">Chiloscyllium punctatum</name>
    <name type="common">Brownbanded bambooshark</name>
    <name type="synonym">Hemiscyllium punctatum</name>
    <dbReference type="NCBI Taxonomy" id="137246"/>
    <lineage>
        <taxon>Eukaryota</taxon>
        <taxon>Metazoa</taxon>
        <taxon>Chordata</taxon>
        <taxon>Craniata</taxon>
        <taxon>Vertebrata</taxon>
        <taxon>Chondrichthyes</taxon>
        <taxon>Elasmobranchii</taxon>
        <taxon>Galeomorphii</taxon>
        <taxon>Galeoidea</taxon>
        <taxon>Orectolobiformes</taxon>
        <taxon>Hemiscylliidae</taxon>
        <taxon>Chiloscyllium</taxon>
    </lineage>
</organism>
<dbReference type="Proteomes" id="UP000287033">
    <property type="component" value="Unassembled WGS sequence"/>
</dbReference>
<evidence type="ECO:0000313" key="3">
    <source>
        <dbReference type="Proteomes" id="UP000287033"/>
    </source>
</evidence>
<sequence length="93" mass="10512">VKLSILLVTLVVAIGSYLWMERKLARRVPFRVPRIPKPQHKVKGYRYLEDDNSDQSDEEAERQSHATEPDGDQEPVGAGVCQPGDPDLAEQRD</sequence>
<dbReference type="InterPro" id="IPR043268">
    <property type="entry name" value="UNC93B1"/>
</dbReference>
<evidence type="ECO:0000256" key="1">
    <source>
        <dbReference type="SAM" id="MobiDB-lite"/>
    </source>
</evidence>